<accession>A0A1E8Q3Q2</accession>
<reference evidence="1 2" key="1">
    <citation type="submission" date="2016-09" db="EMBL/GenBank/DDBJ databases">
        <title>genome sequence of Mycobacterium sp. 739 SCH.</title>
        <authorList>
            <person name="Greninger A.L."/>
            <person name="Qin X."/>
            <person name="Jerome K."/>
            <person name="Vora S."/>
            <person name="Quinn K."/>
        </authorList>
    </citation>
    <scope>NUCLEOTIDE SEQUENCE [LARGE SCALE GENOMIC DNA]</scope>
    <source>
        <strain evidence="1 2">SCH</strain>
    </source>
</reference>
<comment type="caution">
    <text evidence="1">The sequence shown here is derived from an EMBL/GenBank/DDBJ whole genome shotgun (WGS) entry which is preliminary data.</text>
</comment>
<dbReference type="RefSeq" id="WP_070353539.1">
    <property type="nucleotide sequence ID" value="NZ_CP043474.1"/>
</dbReference>
<gene>
    <name evidence="1" type="ORF">BEL07_13070</name>
</gene>
<dbReference type="OrthoDB" id="3368165at2"/>
<evidence type="ECO:0000313" key="2">
    <source>
        <dbReference type="Proteomes" id="UP000178953"/>
    </source>
</evidence>
<name>A0A1E8Q3Q2_9MYCO</name>
<dbReference type="Proteomes" id="UP000178953">
    <property type="component" value="Unassembled WGS sequence"/>
</dbReference>
<organism evidence="1 2">
    <name type="scientific">Mycolicibacterium grossiae</name>
    <dbReference type="NCBI Taxonomy" id="1552759"/>
    <lineage>
        <taxon>Bacteria</taxon>
        <taxon>Bacillati</taxon>
        <taxon>Actinomycetota</taxon>
        <taxon>Actinomycetes</taxon>
        <taxon>Mycobacteriales</taxon>
        <taxon>Mycobacteriaceae</taxon>
        <taxon>Mycolicibacterium</taxon>
    </lineage>
</organism>
<dbReference type="EMBL" id="MCHX01000027">
    <property type="protein sequence ID" value="OFJ53248.1"/>
    <property type="molecule type" value="Genomic_DNA"/>
</dbReference>
<keyword evidence="2" id="KW-1185">Reference proteome</keyword>
<protein>
    <submittedName>
        <fullName evidence="1">Phosphodiesterase</fullName>
    </submittedName>
</protein>
<proteinExistence type="predicted"/>
<evidence type="ECO:0000313" key="1">
    <source>
        <dbReference type="EMBL" id="OFJ53248.1"/>
    </source>
</evidence>
<dbReference type="AlphaFoldDB" id="A0A1E8Q3Q2"/>
<sequence length="223" mass="24174">MKPTDVLSLPFEWGSAVRHARIFHPRGVLLSGTVDRIAPEDRGLPLVSGPVVARFSKAVGLPGALPDIGGLALRVPSVDTSRPDWDVLLVTVYRGLLGRAILRPVTSWQGPVFSTLAPLEHDGQTWWLRARIDSRMDGGGLTLDGVAAQVRATGVEIDVEQALGTGDFEPLARLSLTGETPRGDVSFDPVRNRAPGVRLLPGWLNDLREAAYRRSREGRHADV</sequence>